<reference evidence="2 3" key="1">
    <citation type="journal article" date="2019" name="Environ. Microbiol.">
        <title>Species interactions and distinct microbial communities in high Arctic permafrost affected cryosols are associated with the CH4 and CO2 gas fluxes.</title>
        <authorList>
            <person name="Altshuler I."/>
            <person name="Hamel J."/>
            <person name="Turney S."/>
            <person name="Magnuson E."/>
            <person name="Levesque R."/>
            <person name="Greer C."/>
            <person name="Whyte L.G."/>
        </authorList>
    </citation>
    <scope>NUCLEOTIDE SEQUENCE [LARGE SCALE GENOMIC DNA]</scope>
    <source>
        <strain evidence="2 3">S13Y</strain>
    </source>
</reference>
<gene>
    <name evidence="2" type="ORF">EAH88_11730</name>
</gene>
<keyword evidence="1" id="KW-0812">Transmembrane</keyword>
<dbReference type="EMBL" id="RCZO01000006">
    <property type="protein sequence ID" value="TPG08297.1"/>
    <property type="molecule type" value="Genomic_DNA"/>
</dbReference>
<keyword evidence="1" id="KW-0472">Membrane</keyword>
<keyword evidence="1" id="KW-1133">Transmembrane helix</keyword>
<protein>
    <submittedName>
        <fullName evidence="2">Uncharacterized protein</fullName>
    </submittedName>
</protein>
<evidence type="ECO:0000313" key="3">
    <source>
        <dbReference type="Proteomes" id="UP000319486"/>
    </source>
</evidence>
<dbReference type="RefSeq" id="WP_140652834.1">
    <property type="nucleotide sequence ID" value="NZ_RCZO01000006.1"/>
</dbReference>
<organism evidence="2 3">
    <name type="scientific">Rhodanobacter glycinis</name>
    <dbReference type="NCBI Taxonomy" id="582702"/>
    <lineage>
        <taxon>Bacteria</taxon>
        <taxon>Pseudomonadati</taxon>
        <taxon>Pseudomonadota</taxon>
        <taxon>Gammaproteobacteria</taxon>
        <taxon>Lysobacterales</taxon>
        <taxon>Rhodanobacteraceae</taxon>
        <taxon>Rhodanobacter</taxon>
    </lineage>
</organism>
<feature type="transmembrane region" description="Helical" evidence="1">
    <location>
        <begin position="67"/>
        <end position="90"/>
    </location>
</feature>
<proteinExistence type="predicted"/>
<name>A0A502C550_9GAMM</name>
<comment type="caution">
    <text evidence="2">The sequence shown here is derived from an EMBL/GenBank/DDBJ whole genome shotgun (WGS) entry which is preliminary data.</text>
</comment>
<dbReference type="AlphaFoldDB" id="A0A502C550"/>
<evidence type="ECO:0000256" key="1">
    <source>
        <dbReference type="SAM" id="Phobius"/>
    </source>
</evidence>
<sequence length="96" mass="10695">MDALPHIGQTLKQRALLRYQLLQHELEVERRERIDAALQVDAMLDRVSQPEPCQFCAVEEVPAPVPLWLLVLGATLWTAVLVIGLGLVAVQCGWIA</sequence>
<accession>A0A502C550</accession>
<evidence type="ECO:0000313" key="2">
    <source>
        <dbReference type="EMBL" id="TPG08297.1"/>
    </source>
</evidence>
<dbReference type="Proteomes" id="UP000319486">
    <property type="component" value="Unassembled WGS sequence"/>
</dbReference>
<keyword evidence="3" id="KW-1185">Reference proteome</keyword>